<dbReference type="EMBL" id="JAHRHJ020000001">
    <property type="protein sequence ID" value="KAH9329313.1"/>
    <property type="molecule type" value="Genomic_DNA"/>
</dbReference>
<reference evidence="1 2" key="1">
    <citation type="journal article" date="2021" name="Nat. Plants">
        <title>The Taxus genome provides insights into paclitaxel biosynthesis.</title>
        <authorList>
            <person name="Xiong X."/>
            <person name="Gou J."/>
            <person name="Liao Q."/>
            <person name="Li Y."/>
            <person name="Zhou Q."/>
            <person name="Bi G."/>
            <person name="Li C."/>
            <person name="Du R."/>
            <person name="Wang X."/>
            <person name="Sun T."/>
            <person name="Guo L."/>
            <person name="Liang H."/>
            <person name="Lu P."/>
            <person name="Wu Y."/>
            <person name="Zhang Z."/>
            <person name="Ro D.K."/>
            <person name="Shang Y."/>
            <person name="Huang S."/>
            <person name="Yan J."/>
        </authorList>
    </citation>
    <scope>NUCLEOTIDE SEQUENCE [LARGE SCALE GENOMIC DNA]</scope>
    <source>
        <strain evidence="1">Ta-2019</strain>
    </source>
</reference>
<evidence type="ECO:0000313" key="2">
    <source>
        <dbReference type="Proteomes" id="UP000824469"/>
    </source>
</evidence>
<organism evidence="1 2">
    <name type="scientific">Taxus chinensis</name>
    <name type="common">Chinese yew</name>
    <name type="synonym">Taxus wallichiana var. chinensis</name>
    <dbReference type="NCBI Taxonomy" id="29808"/>
    <lineage>
        <taxon>Eukaryota</taxon>
        <taxon>Viridiplantae</taxon>
        <taxon>Streptophyta</taxon>
        <taxon>Embryophyta</taxon>
        <taxon>Tracheophyta</taxon>
        <taxon>Spermatophyta</taxon>
        <taxon>Pinopsida</taxon>
        <taxon>Pinidae</taxon>
        <taxon>Conifers II</taxon>
        <taxon>Cupressales</taxon>
        <taxon>Taxaceae</taxon>
        <taxon>Taxus</taxon>
    </lineage>
</organism>
<sequence length="360" mass="40382">DVDGQGSYQPFTKYEEGTHQLSIDEPSRLHGTYQPSILDCQDMVPHFFNLYSQLYWLGESGCRKSVLDKSAWWGVPDLVYACQLRLMEDPHEFCSDVVKDTMIGWEDCGDGCVEDYNKSQFDSAVKVYSRRESHGAWSSAVKKTKAHLKCLKCREMLAVVEKRGVKAAMLLVCGWLEPQEGHMVGLLAFHLALAGEPQGALVITAFALSVRNGGNLKKAVNKSRSIYEKAKRFSPEVLDAVESESDAEVMSKIPVLAQAIKSRLSAMMDADAVSQAMSKYRPQAPFSDLVFITIATHSKVWRIFDCVEGHSDDKRDSKQGIKINYQSLVSGDLEELRFVFAKVVIETLYSTHDEEDQDPF</sequence>
<feature type="non-terminal residue" evidence="1">
    <location>
        <position position="1"/>
    </location>
</feature>
<dbReference type="PANTHER" id="PTHR43051:SF1">
    <property type="entry name" value="POLYNUCLEOTIDE ADENYLYLTRANSFERASE FAMILY PROTEIN"/>
    <property type="match status" value="1"/>
</dbReference>
<gene>
    <name evidence="1" type="ORF">KI387_001421</name>
</gene>
<name>A0AA38LLH9_TAXCH</name>
<dbReference type="InterPro" id="IPR052191">
    <property type="entry name" value="tRNA_ntf/polyA_polymerase_I"/>
</dbReference>
<dbReference type="AlphaFoldDB" id="A0AA38LLH9"/>
<comment type="caution">
    <text evidence="1">The sequence shown here is derived from an EMBL/GenBank/DDBJ whole genome shotgun (WGS) entry which is preliminary data.</text>
</comment>
<dbReference type="PANTHER" id="PTHR43051">
    <property type="entry name" value="POLYNUCLEOTIDE ADENYLYLTRANSFERASE FAMILY PROTEIN"/>
    <property type="match status" value="1"/>
</dbReference>
<dbReference type="Proteomes" id="UP000824469">
    <property type="component" value="Unassembled WGS sequence"/>
</dbReference>
<protein>
    <submittedName>
        <fullName evidence="1">Uncharacterized protein</fullName>
    </submittedName>
</protein>
<keyword evidence="2" id="KW-1185">Reference proteome</keyword>
<evidence type="ECO:0000313" key="1">
    <source>
        <dbReference type="EMBL" id="KAH9329313.1"/>
    </source>
</evidence>
<accession>A0AA38LLH9</accession>
<proteinExistence type="predicted"/>